<keyword evidence="1" id="KW-0880">Kelch repeat</keyword>
<dbReference type="Proteomes" id="UP000681722">
    <property type="component" value="Unassembled WGS sequence"/>
</dbReference>
<dbReference type="EMBL" id="CAJNOK010002959">
    <property type="protein sequence ID" value="CAF0881963.1"/>
    <property type="molecule type" value="Genomic_DNA"/>
</dbReference>
<dbReference type="InterPro" id="IPR015915">
    <property type="entry name" value="Kelch-typ_b-propeller"/>
</dbReference>
<evidence type="ECO:0000313" key="7">
    <source>
        <dbReference type="Proteomes" id="UP000663829"/>
    </source>
</evidence>
<reference evidence="4" key="1">
    <citation type="submission" date="2021-02" db="EMBL/GenBank/DDBJ databases">
        <authorList>
            <person name="Nowell W R."/>
        </authorList>
    </citation>
    <scope>NUCLEOTIDE SEQUENCE</scope>
</reference>
<evidence type="ECO:0000313" key="3">
    <source>
        <dbReference type="EMBL" id="CAF0881963.1"/>
    </source>
</evidence>
<dbReference type="Proteomes" id="UP000677228">
    <property type="component" value="Unassembled WGS sequence"/>
</dbReference>
<proteinExistence type="predicted"/>
<dbReference type="PANTHER" id="PTHR46093">
    <property type="entry name" value="ACYL-COA-BINDING DOMAIN-CONTAINING PROTEIN 5"/>
    <property type="match status" value="1"/>
</dbReference>
<protein>
    <submittedName>
        <fullName evidence="4">Uncharacterized protein</fullName>
    </submittedName>
</protein>
<dbReference type="Gene3D" id="2.120.10.80">
    <property type="entry name" value="Kelch-type beta propeller"/>
    <property type="match status" value="2"/>
</dbReference>
<dbReference type="AlphaFoldDB" id="A0A814QAF7"/>
<evidence type="ECO:0000313" key="5">
    <source>
        <dbReference type="EMBL" id="CAF3665547.1"/>
    </source>
</evidence>
<comment type="caution">
    <text evidence="4">The sequence shown here is derived from an EMBL/GenBank/DDBJ whole genome shotgun (WGS) entry which is preliminary data.</text>
</comment>
<evidence type="ECO:0000256" key="2">
    <source>
        <dbReference type="ARBA" id="ARBA00022737"/>
    </source>
</evidence>
<name>A0A814QAF7_9BILA</name>
<evidence type="ECO:0000313" key="6">
    <source>
        <dbReference type="EMBL" id="CAF3880792.1"/>
    </source>
</evidence>
<dbReference type="Proteomes" id="UP000663829">
    <property type="component" value="Unassembled WGS sequence"/>
</dbReference>
<dbReference type="InterPro" id="IPR006652">
    <property type="entry name" value="Kelch_1"/>
</dbReference>
<dbReference type="EMBL" id="CAJOBA010002960">
    <property type="protein sequence ID" value="CAF3665547.1"/>
    <property type="molecule type" value="Genomic_DNA"/>
</dbReference>
<dbReference type="OrthoDB" id="10250130at2759"/>
<keyword evidence="7" id="KW-1185">Reference proteome</keyword>
<keyword evidence="2" id="KW-0677">Repeat</keyword>
<dbReference type="EMBL" id="CAJOBC010005935">
    <property type="protein sequence ID" value="CAF3880792.1"/>
    <property type="molecule type" value="Genomic_DNA"/>
</dbReference>
<gene>
    <name evidence="4" type="ORF">GPM918_LOCUS19502</name>
    <name evidence="3" type="ORF">OVA965_LOCUS8666</name>
    <name evidence="6" type="ORF">SRO942_LOCUS19499</name>
    <name evidence="5" type="ORF">TMI583_LOCUS8662</name>
</gene>
<evidence type="ECO:0000313" key="4">
    <source>
        <dbReference type="EMBL" id="CAF1116953.1"/>
    </source>
</evidence>
<sequence>MSSLVWTRLQPASSTVPNSRSGHSCVIYNDAMHIFGGLGEYRSNELFKFDFVSLTWTELKPTNELTVPSKRCKHSAVVYQNFMYIFGGWDSSGKLNDMYRYNFQTNEWETVQCSNPPTARSAHSVVIYNNFMYLFGGIGHNKYNDMYKFNFKNNQWSVVSQKNPPPKRSSYGGAHIFEDKMYIVCGLGCGKFNDCHCFDFKTLEWTEIKPPSKQRVLPDKRGRHTCVLSGSNLYMFGGYVGIQRSNKLFVFSLETYEWSQIDLKNVPAPREGHSAVLYNGNMFVFGGWYDDGWFNDMYTLGPI</sequence>
<accession>A0A814QAF7</accession>
<dbReference type="Pfam" id="PF24681">
    <property type="entry name" value="Kelch_KLHDC2_KLHL20_DRC7"/>
    <property type="match status" value="2"/>
</dbReference>
<dbReference type="SMART" id="SM00612">
    <property type="entry name" value="Kelch"/>
    <property type="match status" value="3"/>
</dbReference>
<organism evidence="4 7">
    <name type="scientific">Didymodactylos carnosus</name>
    <dbReference type="NCBI Taxonomy" id="1234261"/>
    <lineage>
        <taxon>Eukaryota</taxon>
        <taxon>Metazoa</taxon>
        <taxon>Spiralia</taxon>
        <taxon>Gnathifera</taxon>
        <taxon>Rotifera</taxon>
        <taxon>Eurotatoria</taxon>
        <taxon>Bdelloidea</taxon>
        <taxon>Philodinida</taxon>
        <taxon>Philodinidae</taxon>
        <taxon>Didymodactylos</taxon>
    </lineage>
</organism>
<dbReference type="PANTHER" id="PTHR46093:SF18">
    <property type="entry name" value="FIBRONECTIN TYPE-III DOMAIN-CONTAINING PROTEIN"/>
    <property type="match status" value="1"/>
</dbReference>
<dbReference type="SUPFAM" id="SSF117281">
    <property type="entry name" value="Kelch motif"/>
    <property type="match status" value="2"/>
</dbReference>
<dbReference type="Proteomes" id="UP000682733">
    <property type="component" value="Unassembled WGS sequence"/>
</dbReference>
<evidence type="ECO:0000256" key="1">
    <source>
        <dbReference type="ARBA" id="ARBA00022441"/>
    </source>
</evidence>
<dbReference type="EMBL" id="CAJNOQ010005935">
    <property type="protein sequence ID" value="CAF1116953.1"/>
    <property type="molecule type" value="Genomic_DNA"/>
</dbReference>